<keyword evidence="2" id="KW-1185">Reference proteome</keyword>
<comment type="caution">
    <text evidence="1">The sequence shown here is derived from an EMBL/GenBank/DDBJ whole genome shotgun (WGS) entry which is preliminary data.</text>
</comment>
<evidence type="ECO:0000313" key="1">
    <source>
        <dbReference type="EMBL" id="TFB00021.1"/>
    </source>
</evidence>
<gene>
    <name evidence="1" type="ORF">CCMA1212_008066</name>
</gene>
<dbReference type="GeneID" id="300579668"/>
<proteinExistence type="predicted"/>
<evidence type="ECO:0000313" key="2">
    <source>
        <dbReference type="Proteomes" id="UP001642720"/>
    </source>
</evidence>
<dbReference type="EMBL" id="PPTA01000012">
    <property type="protein sequence ID" value="TFB00021.1"/>
    <property type="molecule type" value="Genomic_DNA"/>
</dbReference>
<reference evidence="1 2" key="1">
    <citation type="submission" date="2018-01" db="EMBL/GenBank/DDBJ databases">
        <title>Genome characterization of the sugarcane-associated fungus Trichoderma ghanense CCMA-1212 and their application in lignocelulose bioconversion.</title>
        <authorList>
            <person name="Steindorff A.S."/>
            <person name="Mendes T.D."/>
            <person name="Vilela E.S.D."/>
            <person name="Rodrigues D.S."/>
            <person name="Formighieri E.F."/>
            <person name="Melo I.S."/>
            <person name="Favaro L.C.L."/>
        </authorList>
    </citation>
    <scope>NUCLEOTIDE SEQUENCE [LARGE SCALE GENOMIC DNA]</scope>
    <source>
        <strain evidence="1 2">CCMA-1212</strain>
    </source>
</reference>
<dbReference type="RefSeq" id="XP_073556222.1">
    <property type="nucleotide sequence ID" value="XM_073705218.1"/>
</dbReference>
<accession>A0ABY2GWG0</accession>
<organism evidence="1 2">
    <name type="scientific">Trichoderma ghanense</name>
    <dbReference type="NCBI Taxonomy" id="65468"/>
    <lineage>
        <taxon>Eukaryota</taxon>
        <taxon>Fungi</taxon>
        <taxon>Dikarya</taxon>
        <taxon>Ascomycota</taxon>
        <taxon>Pezizomycotina</taxon>
        <taxon>Sordariomycetes</taxon>
        <taxon>Hypocreomycetidae</taxon>
        <taxon>Hypocreales</taxon>
        <taxon>Hypocreaceae</taxon>
        <taxon>Trichoderma</taxon>
    </lineage>
</organism>
<dbReference type="Proteomes" id="UP001642720">
    <property type="component" value="Unassembled WGS sequence"/>
</dbReference>
<protein>
    <submittedName>
        <fullName evidence="1">Uncharacterized protein</fullName>
    </submittedName>
</protein>
<sequence>MDLVSLRIWHHYYGHLQASQEASHSPSAEAGKQTSTDCAAIPKRPGPDYRDCLCFLGRSAAMLSVPPARGMAATEASAHLVAGLAKLTTTTLCKNGDGETGRCIPSAKDPLAASLSRQLAAFPVVFVKSALGNAAKVEAGRRHVLGQEGPGGRTQGLLWLAHQTLHCTASTAGLDAGAPRSALCGWSGFGSSGVEAMPLSSIMTHSKCSWSVRRKGALLVCPASGLTLWESVQLKRHFVFVPVQRTDCGEGISRAAQWPRISVKYGRSSACAARELLISGSLSSRSQPELSGRLTITTCTYELGQWHSDVPLLICEQGRLHADPTADIGSRAI</sequence>
<name>A0ABY2GWG0_9HYPO</name>